<evidence type="ECO:0000313" key="17">
    <source>
        <dbReference type="Proteomes" id="UP000179136"/>
    </source>
</evidence>
<evidence type="ECO:0000256" key="2">
    <source>
        <dbReference type="ARBA" id="ARBA00002315"/>
    </source>
</evidence>
<dbReference type="GO" id="GO:0030145">
    <property type="term" value="F:manganese ion binding"/>
    <property type="evidence" value="ECO:0007669"/>
    <property type="project" value="UniProtKB-UniRule"/>
</dbReference>
<feature type="binding site" evidence="9 12">
    <location>
        <begin position="154"/>
        <end position="155"/>
    </location>
    <ligand>
        <name>substrate</name>
    </ligand>
</feature>
<feature type="binding site" evidence="9 12">
    <location>
        <position position="123"/>
    </location>
    <ligand>
        <name>substrate</name>
    </ligand>
</feature>
<dbReference type="InterPro" id="IPR006124">
    <property type="entry name" value="Metalloenzyme"/>
</dbReference>
<evidence type="ECO:0000256" key="5">
    <source>
        <dbReference type="ARBA" id="ARBA00022723"/>
    </source>
</evidence>
<dbReference type="InterPro" id="IPR011258">
    <property type="entry name" value="BPG-indep_PGM_N"/>
</dbReference>
<keyword evidence="6 9" id="KW-0324">Glycolysis</keyword>
<dbReference type="NCBIfam" id="TIGR01307">
    <property type="entry name" value="pgm_bpd_ind"/>
    <property type="match status" value="1"/>
</dbReference>
<dbReference type="Pfam" id="PF06415">
    <property type="entry name" value="iPGM_N"/>
    <property type="match status" value="1"/>
</dbReference>
<evidence type="ECO:0000256" key="10">
    <source>
        <dbReference type="NCBIfam" id="TIGR01307"/>
    </source>
</evidence>
<dbReference type="PANTHER" id="PTHR31637:SF0">
    <property type="entry name" value="2,3-BISPHOSPHOGLYCERATE-INDEPENDENT PHOSPHOGLYCERATE MUTASE"/>
    <property type="match status" value="1"/>
</dbReference>
<evidence type="ECO:0000256" key="8">
    <source>
        <dbReference type="ARBA" id="ARBA00023235"/>
    </source>
</evidence>
<dbReference type="CDD" id="cd16010">
    <property type="entry name" value="iPGM"/>
    <property type="match status" value="1"/>
</dbReference>
<dbReference type="EC" id="5.4.2.12" evidence="9 10"/>
<feature type="binding site" evidence="9 13">
    <location>
        <position position="62"/>
    </location>
    <ligand>
        <name>Mn(2+)</name>
        <dbReference type="ChEBI" id="CHEBI:29035"/>
        <label>2</label>
    </ligand>
</feature>
<dbReference type="GO" id="GO:0004619">
    <property type="term" value="F:phosphoglycerate mutase activity"/>
    <property type="evidence" value="ECO:0007669"/>
    <property type="project" value="UniProtKB-UniRule"/>
</dbReference>
<evidence type="ECO:0000313" key="16">
    <source>
        <dbReference type="EMBL" id="OGG87476.1"/>
    </source>
</evidence>
<feature type="binding site" evidence="9 13">
    <location>
        <position position="12"/>
    </location>
    <ligand>
        <name>Mn(2+)</name>
        <dbReference type="ChEBI" id="CHEBI:29035"/>
        <label>2</label>
    </ligand>
</feature>
<keyword evidence="5 9" id="KW-0479">Metal-binding</keyword>
<dbReference type="Gene3D" id="3.40.720.10">
    <property type="entry name" value="Alkaline Phosphatase, subunit A"/>
    <property type="match status" value="1"/>
</dbReference>
<feature type="binding site" evidence="9 13">
    <location>
        <position position="443"/>
    </location>
    <ligand>
        <name>Mn(2+)</name>
        <dbReference type="ChEBI" id="CHEBI:29035"/>
        <label>2</label>
    </ligand>
</feature>
<feature type="active site" description="Phosphoserine intermediate" evidence="9 11">
    <location>
        <position position="62"/>
    </location>
</feature>
<protein>
    <recommendedName>
        <fullName evidence="9 10">2,3-bisphosphoglycerate-independent phosphoglycerate mutase</fullName>
        <shortName evidence="9">BPG-independent PGAM</shortName>
        <shortName evidence="9">Phosphoglyceromutase</shortName>
        <shortName evidence="9">iPGM</shortName>
        <ecNumber evidence="9 10">5.4.2.12</ecNumber>
    </recommendedName>
</protein>
<gene>
    <name evidence="9" type="primary">gpmI</name>
    <name evidence="16" type="ORF">A3B87_00040</name>
</gene>
<organism evidence="16 17">
    <name type="scientific">Candidatus Kuenenbacteria bacterium RIFCSPHIGHO2_02_FULL_39_13</name>
    <dbReference type="NCBI Taxonomy" id="1798561"/>
    <lineage>
        <taxon>Bacteria</taxon>
        <taxon>Candidatus Kueneniibacteriota</taxon>
    </lineage>
</organism>
<proteinExistence type="inferred from homology"/>
<feature type="binding site" evidence="9 13">
    <location>
        <position position="462"/>
    </location>
    <ligand>
        <name>Mn(2+)</name>
        <dbReference type="ChEBI" id="CHEBI:29035"/>
        <label>1</label>
    </ligand>
</feature>
<dbReference type="HAMAP" id="MF_01038">
    <property type="entry name" value="GpmI"/>
    <property type="match status" value="1"/>
</dbReference>
<evidence type="ECO:0000256" key="7">
    <source>
        <dbReference type="ARBA" id="ARBA00023211"/>
    </source>
</evidence>
<feature type="binding site" evidence="9 12">
    <location>
        <begin position="261"/>
        <end position="264"/>
    </location>
    <ligand>
        <name>substrate</name>
    </ligand>
</feature>
<dbReference type="STRING" id="1798561.A3B87_00040"/>
<feature type="binding site" evidence="9 12">
    <location>
        <position position="192"/>
    </location>
    <ligand>
        <name>substrate</name>
    </ligand>
</feature>
<feature type="binding site" evidence="9 12">
    <location>
        <position position="186"/>
    </location>
    <ligand>
        <name>substrate</name>
    </ligand>
</feature>
<dbReference type="SUPFAM" id="SSF64158">
    <property type="entry name" value="2,3-Bisphosphoglycerate-independent phosphoglycerate mutase, substrate-binding domain"/>
    <property type="match status" value="1"/>
</dbReference>
<dbReference type="Pfam" id="PF01676">
    <property type="entry name" value="Metalloenzyme"/>
    <property type="match status" value="1"/>
</dbReference>
<evidence type="ECO:0000256" key="3">
    <source>
        <dbReference type="ARBA" id="ARBA00004798"/>
    </source>
</evidence>
<evidence type="ECO:0000256" key="12">
    <source>
        <dbReference type="PIRSR" id="PIRSR001492-2"/>
    </source>
</evidence>
<dbReference type="FunFam" id="3.40.1450.10:FF:000002">
    <property type="entry name" value="2,3-bisphosphoglycerate-independent phosphoglycerate mutase"/>
    <property type="match status" value="1"/>
</dbReference>
<comment type="subunit">
    <text evidence="9">Monomer.</text>
</comment>
<dbReference type="UniPathway" id="UPA00109">
    <property type="reaction ID" value="UER00186"/>
</dbReference>
<evidence type="ECO:0000256" key="13">
    <source>
        <dbReference type="PIRSR" id="PIRSR001492-3"/>
    </source>
</evidence>
<evidence type="ECO:0000256" key="9">
    <source>
        <dbReference type="HAMAP-Rule" id="MF_01038"/>
    </source>
</evidence>
<dbReference type="GO" id="GO:0005829">
    <property type="term" value="C:cytosol"/>
    <property type="evidence" value="ECO:0007669"/>
    <property type="project" value="TreeGrafter"/>
</dbReference>
<keyword evidence="8 9" id="KW-0413">Isomerase</keyword>
<feature type="binding site" evidence="9 12">
    <location>
        <position position="335"/>
    </location>
    <ligand>
        <name>substrate</name>
    </ligand>
</feature>
<evidence type="ECO:0000256" key="11">
    <source>
        <dbReference type="PIRSR" id="PIRSR001492-1"/>
    </source>
</evidence>
<sequence>MISRPVVLVIMDGWGVVAPSVGNAITSANLKYWDYLLQNYPSSLLQASGAAVGLPWGMMGNSEVGHLTIGSGQIYLQSLEFINHQISQGEFFENQAFLKAINHVKNNNSNLHLLGLLGDGGVHAHQGHLLALLELMAENNLNNHTYLHLFLDGRDTAKDSGLGFLEELQGEIEKLACGQIASLSGRYWGMDRNKNWERIEKSYEALVGRSKNKAEDAVRAIRDSYARQVFDEEFEPLMMIKNGQPVVQIKDGDAIIFYNFRADRARQMTETFASDEFSEFKRGEKIKNLMFVGFTDYEKGLPLEVAFPKPKIEYPLARLISQRNLKQLHIAETEKYAHITLFINGLKEDEFEGEKRILVPSPNVASYDQKPEMSAFEIKDKVCLAIENNEFDFIVINFANPDMVGHTGNLEATKKAVEAVSECLESVCETTLKKGGKLLITADHGNAEEMINLETRAVDKEHSNFPVPIVIVDNKYKGKAKPRSNDELYTAKIKGALIDVAPTVLAMMGLDKPQWMIGIDLNKVIN</sequence>
<dbReference type="PANTHER" id="PTHR31637">
    <property type="entry name" value="2,3-BISPHOSPHOGLYCERATE-INDEPENDENT PHOSPHOGLYCERATE MUTASE"/>
    <property type="match status" value="1"/>
</dbReference>
<feature type="binding site" evidence="9 13">
    <location>
        <position position="406"/>
    </location>
    <ligand>
        <name>Mn(2+)</name>
        <dbReference type="ChEBI" id="CHEBI:29035"/>
        <label>1</label>
    </ligand>
</feature>
<name>A0A1F6FNP5_9BACT</name>
<evidence type="ECO:0000256" key="1">
    <source>
        <dbReference type="ARBA" id="ARBA00000370"/>
    </source>
</evidence>
<dbReference type="Gene3D" id="3.40.1450.10">
    <property type="entry name" value="BPG-independent phosphoglycerate mutase, domain B"/>
    <property type="match status" value="1"/>
</dbReference>
<feature type="domain" description="Metalloenzyme" evidence="14">
    <location>
        <begin position="5"/>
        <end position="512"/>
    </location>
</feature>
<evidence type="ECO:0000256" key="4">
    <source>
        <dbReference type="ARBA" id="ARBA00008819"/>
    </source>
</evidence>
<accession>A0A1F6FNP5</accession>
<dbReference type="PIRSF" id="PIRSF001492">
    <property type="entry name" value="IPGAM"/>
    <property type="match status" value="1"/>
</dbReference>
<comment type="pathway">
    <text evidence="3 9">Carbohydrate degradation; glycolysis; pyruvate from D-glyceraldehyde 3-phosphate: step 3/5.</text>
</comment>
<comment type="cofactor">
    <cofactor evidence="9">
        <name>Mn(2+)</name>
        <dbReference type="ChEBI" id="CHEBI:29035"/>
    </cofactor>
    <text evidence="9">Binds 2 manganese ions per subunit.</text>
</comment>
<dbReference type="Proteomes" id="UP000179136">
    <property type="component" value="Unassembled WGS sequence"/>
</dbReference>
<dbReference type="GO" id="GO:0006007">
    <property type="term" value="P:glucose catabolic process"/>
    <property type="evidence" value="ECO:0007669"/>
    <property type="project" value="InterPro"/>
</dbReference>
<evidence type="ECO:0000259" key="15">
    <source>
        <dbReference type="Pfam" id="PF06415"/>
    </source>
</evidence>
<evidence type="ECO:0000256" key="6">
    <source>
        <dbReference type="ARBA" id="ARBA00023152"/>
    </source>
</evidence>
<comment type="catalytic activity">
    <reaction evidence="1 9">
        <text>(2R)-2-phosphoglycerate = (2R)-3-phosphoglycerate</text>
        <dbReference type="Rhea" id="RHEA:15901"/>
        <dbReference type="ChEBI" id="CHEBI:58272"/>
        <dbReference type="ChEBI" id="CHEBI:58289"/>
        <dbReference type="EC" id="5.4.2.12"/>
    </reaction>
</comment>
<feature type="binding site" evidence="9 13">
    <location>
        <position position="444"/>
    </location>
    <ligand>
        <name>Mn(2+)</name>
        <dbReference type="ChEBI" id="CHEBI:29035"/>
        <label>2</label>
    </ligand>
</feature>
<comment type="similarity">
    <text evidence="4 9">Belongs to the BPG-independent phosphoglycerate mutase family.</text>
</comment>
<comment type="caution">
    <text evidence="16">The sequence shown here is derived from an EMBL/GenBank/DDBJ whole genome shotgun (WGS) entry which is preliminary data.</text>
</comment>
<feature type="domain" description="BPG-independent PGAM N-terminal" evidence="15">
    <location>
        <begin position="82"/>
        <end position="299"/>
    </location>
</feature>
<dbReference type="InterPro" id="IPR005995">
    <property type="entry name" value="Pgm_bpd_ind"/>
</dbReference>
<dbReference type="EMBL" id="MFMW01000012">
    <property type="protein sequence ID" value="OGG87476.1"/>
    <property type="molecule type" value="Genomic_DNA"/>
</dbReference>
<dbReference type="GO" id="GO:0006096">
    <property type="term" value="P:glycolytic process"/>
    <property type="evidence" value="ECO:0007669"/>
    <property type="project" value="UniProtKB-UniRule"/>
</dbReference>
<dbReference type="AlphaFoldDB" id="A0A1F6FNP5"/>
<reference evidence="16 17" key="1">
    <citation type="journal article" date="2016" name="Nat. Commun.">
        <title>Thousands of microbial genomes shed light on interconnected biogeochemical processes in an aquifer system.</title>
        <authorList>
            <person name="Anantharaman K."/>
            <person name="Brown C.T."/>
            <person name="Hug L.A."/>
            <person name="Sharon I."/>
            <person name="Castelle C.J."/>
            <person name="Probst A.J."/>
            <person name="Thomas B.C."/>
            <person name="Singh A."/>
            <person name="Wilkins M.J."/>
            <person name="Karaoz U."/>
            <person name="Brodie E.L."/>
            <person name="Williams K.H."/>
            <person name="Hubbard S.S."/>
            <person name="Banfield J.F."/>
        </authorList>
    </citation>
    <scope>NUCLEOTIDE SEQUENCE [LARGE SCALE GENOMIC DNA]</scope>
</reference>
<keyword evidence="7 9" id="KW-0464">Manganese</keyword>
<evidence type="ECO:0000259" key="14">
    <source>
        <dbReference type="Pfam" id="PF01676"/>
    </source>
</evidence>
<dbReference type="SUPFAM" id="SSF53649">
    <property type="entry name" value="Alkaline phosphatase-like"/>
    <property type="match status" value="1"/>
</dbReference>
<dbReference type="InterPro" id="IPR017850">
    <property type="entry name" value="Alkaline_phosphatase_core_sf"/>
</dbReference>
<feature type="binding site" evidence="9 13">
    <location>
        <position position="402"/>
    </location>
    <ligand>
        <name>Mn(2+)</name>
        <dbReference type="ChEBI" id="CHEBI:29035"/>
        <label>1</label>
    </ligand>
</feature>
<comment type="function">
    <text evidence="2 9">Catalyzes the interconversion of 2-phosphoglycerate and 3-phosphoglycerate.</text>
</comment>
<dbReference type="InterPro" id="IPR036646">
    <property type="entry name" value="PGAM_B_sf"/>
</dbReference>